<dbReference type="PANTHER" id="PTHR22750">
    <property type="entry name" value="G-PROTEIN COUPLED RECEPTOR"/>
    <property type="match status" value="1"/>
</dbReference>
<evidence type="ECO:0000313" key="12">
    <source>
        <dbReference type="Ensembl" id="ENSPMGP00000021578.1"/>
    </source>
</evidence>
<evidence type="ECO:0000256" key="3">
    <source>
        <dbReference type="ARBA" id="ARBA00022692"/>
    </source>
</evidence>
<dbReference type="PRINTS" id="PR00237">
    <property type="entry name" value="GPCRRHODOPSN"/>
</dbReference>
<evidence type="ECO:0000259" key="11">
    <source>
        <dbReference type="PROSITE" id="PS50262"/>
    </source>
</evidence>
<comment type="similarity">
    <text evidence="9">Belongs to the G-protein coupled receptor 1 family.</text>
</comment>
<dbReference type="AlphaFoldDB" id="A0A3B4AWR4"/>
<keyword evidence="8 9" id="KW-0807">Transducer</keyword>
<evidence type="ECO:0000256" key="2">
    <source>
        <dbReference type="ARBA" id="ARBA00022475"/>
    </source>
</evidence>
<evidence type="ECO:0000256" key="6">
    <source>
        <dbReference type="ARBA" id="ARBA00023136"/>
    </source>
</evidence>
<evidence type="ECO:0000256" key="4">
    <source>
        <dbReference type="ARBA" id="ARBA00022989"/>
    </source>
</evidence>
<keyword evidence="7 9" id="KW-0675">Receptor</keyword>
<sequence>MNKYFFVLIGVCCCVGNVLVMVAMWCSGSLQQEPTYCLLFSLCVADALVGVVSVPLSVMVDGHLFTSFGLCLFFGCVLLLLTLGSVLCLTAIAVDRYLRVSIPIR</sequence>
<feature type="domain" description="G-protein coupled receptors family 1 profile" evidence="11">
    <location>
        <begin position="16"/>
        <end position="105"/>
    </location>
</feature>
<proteinExistence type="inferred from homology"/>
<evidence type="ECO:0000256" key="9">
    <source>
        <dbReference type="RuleBase" id="RU000688"/>
    </source>
</evidence>
<organism evidence="12 13">
    <name type="scientific">Periophthalmus magnuspinnatus</name>
    <dbReference type="NCBI Taxonomy" id="409849"/>
    <lineage>
        <taxon>Eukaryota</taxon>
        <taxon>Metazoa</taxon>
        <taxon>Chordata</taxon>
        <taxon>Craniata</taxon>
        <taxon>Vertebrata</taxon>
        <taxon>Euteleostomi</taxon>
        <taxon>Actinopterygii</taxon>
        <taxon>Neopterygii</taxon>
        <taxon>Teleostei</taxon>
        <taxon>Neoteleostei</taxon>
        <taxon>Acanthomorphata</taxon>
        <taxon>Gobiaria</taxon>
        <taxon>Gobiiformes</taxon>
        <taxon>Gobioidei</taxon>
        <taxon>Gobiidae</taxon>
        <taxon>Oxudercinae</taxon>
        <taxon>Periophthalmus</taxon>
    </lineage>
</organism>
<name>A0A3B4AWR4_9GOBI</name>
<feature type="transmembrane region" description="Helical" evidence="10">
    <location>
        <begin position="38"/>
        <end position="58"/>
    </location>
</feature>
<reference evidence="12" key="2">
    <citation type="submission" date="2025-09" db="UniProtKB">
        <authorList>
            <consortium name="Ensembl"/>
        </authorList>
    </citation>
    <scope>IDENTIFICATION</scope>
</reference>
<dbReference type="InterPro" id="IPR017452">
    <property type="entry name" value="GPCR_Rhodpsn_7TM"/>
</dbReference>
<feature type="transmembrane region" description="Helical" evidence="10">
    <location>
        <begin position="64"/>
        <end position="94"/>
    </location>
</feature>
<dbReference type="PROSITE" id="PS50262">
    <property type="entry name" value="G_PROTEIN_RECEP_F1_2"/>
    <property type="match status" value="1"/>
</dbReference>
<dbReference type="SUPFAM" id="SSF81321">
    <property type="entry name" value="Family A G protein-coupled receptor-like"/>
    <property type="match status" value="1"/>
</dbReference>
<evidence type="ECO:0000256" key="7">
    <source>
        <dbReference type="ARBA" id="ARBA00023170"/>
    </source>
</evidence>
<dbReference type="Ensembl" id="ENSPMGT00000022983.1">
    <property type="protein sequence ID" value="ENSPMGP00000021578.1"/>
    <property type="gene ID" value="ENSPMGG00000017466.1"/>
</dbReference>
<evidence type="ECO:0000256" key="8">
    <source>
        <dbReference type="ARBA" id="ARBA00023224"/>
    </source>
</evidence>
<reference evidence="12" key="1">
    <citation type="submission" date="2025-08" db="UniProtKB">
        <authorList>
            <consortium name="Ensembl"/>
        </authorList>
    </citation>
    <scope>IDENTIFICATION</scope>
</reference>
<evidence type="ECO:0000256" key="5">
    <source>
        <dbReference type="ARBA" id="ARBA00023040"/>
    </source>
</evidence>
<dbReference type="Proteomes" id="UP000261520">
    <property type="component" value="Unplaced"/>
</dbReference>
<dbReference type="Pfam" id="PF00001">
    <property type="entry name" value="7tm_1"/>
    <property type="match status" value="1"/>
</dbReference>
<dbReference type="Gene3D" id="1.20.1070.10">
    <property type="entry name" value="Rhodopsin 7-helix transmembrane proteins"/>
    <property type="match status" value="1"/>
</dbReference>
<keyword evidence="2" id="KW-1003">Cell membrane</keyword>
<dbReference type="InterPro" id="IPR000276">
    <property type="entry name" value="GPCR_Rhodpsn"/>
</dbReference>
<keyword evidence="4 10" id="KW-1133">Transmembrane helix</keyword>
<comment type="subcellular location">
    <subcellularLocation>
        <location evidence="1">Cell membrane</location>
        <topology evidence="1">Multi-pass membrane protein</topology>
    </subcellularLocation>
</comment>
<keyword evidence="6 10" id="KW-0472">Membrane</keyword>
<feature type="transmembrane region" description="Helical" evidence="10">
    <location>
        <begin position="6"/>
        <end position="26"/>
    </location>
</feature>
<accession>A0A3B4AWR4</accession>
<dbReference type="GO" id="GO:0004930">
    <property type="term" value="F:G protein-coupled receptor activity"/>
    <property type="evidence" value="ECO:0007669"/>
    <property type="project" value="UniProtKB-KW"/>
</dbReference>
<dbReference type="GO" id="GO:0005886">
    <property type="term" value="C:plasma membrane"/>
    <property type="evidence" value="ECO:0007669"/>
    <property type="project" value="UniProtKB-SubCell"/>
</dbReference>
<evidence type="ECO:0000256" key="1">
    <source>
        <dbReference type="ARBA" id="ARBA00004651"/>
    </source>
</evidence>
<keyword evidence="5 9" id="KW-0297">G-protein coupled receptor</keyword>
<dbReference type="PROSITE" id="PS00237">
    <property type="entry name" value="G_PROTEIN_RECEP_F1_1"/>
    <property type="match status" value="1"/>
</dbReference>
<dbReference type="STRING" id="409849.ENSPMGP00000021578"/>
<evidence type="ECO:0000313" key="13">
    <source>
        <dbReference type="Proteomes" id="UP000261520"/>
    </source>
</evidence>
<keyword evidence="13" id="KW-1185">Reference proteome</keyword>
<keyword evidence="3 9" id="KW-0812">Transmembrane</keyword>
<protein>
    <recommendedName>
        <fullName evidence="11">G-protein coupled receptors family 1 profile domain-containing protein</fullName>
    </recommendedName>
</protein>
<evidence type="ECO:0000256" key="10">
    <source>
        <dbReference type="SAM" id="Phobius"/>
    </source>
</evidence>